<evidence type="ECO:0008006" key="10">
    <source>
        <dbReference type="Google" id="ProtNLM"/>
    </source>
</evidence>
<dbReference type="EnsemblMetazoa" id="CLYHEMT021531.1">
    <property type="protein sequence ID" value="CLYHEMP021531.1"/>
    <property type="gene ID" value="CLYHEMG021531"/>
</dbReference>
<dbReference type="InterPro" id="IPR002549">
    <property type="entry name" value="AI-2E-like"/>
</dbReference>
<feature type="compositionally biased region" description="Polar residues" evidence="6">
    <location>
        <begin position="336"/>
        <end position="349"/>
    </location>
</feature>
<reference evidence="8" key="1">
    <citation type="submission" date="2021-01" db="UniProtKB">
        <authorList>
            <consortium name="EnsemblMetazoa"/>
        </authorList>
    </citation>
    <scope>IDENTIFICATION</scope>
</reference>
<feature type="transmembrane region" description="Helical" evidence="7">
    <location>
        <begin position="423"/>
        <end position="441"/>
    </location>
</feature>
<feature type="transmembrane region" description="Helical" evidence="7">
    <location>
        <begin position="53"/>
        <end position="70"/>
    </location>
</feature>
<keyword evidence="4 7" id="KW-1133">Transmembrane helix</keyword>
<evidence type="ECO:0000256" key="1">
    <source>
        <dbReference type="ARBA" id="ARBA00004141"/>
    </source>
</evidence>
<sequence>MESASASPISFLHTSPTQHDKALKSAFYNTASFVFAIISGIILLNTYFVLHPFLRPLIWASLAGAFIFPFKRNATKIVHEWLLDLQVDKTPSIVGMMVLPAKVVSNAANTLGWVIKSYQRLLFIVFTAYVLFNLWLHTYFFAWAFQIFSSCHMFLSTLLALFSQKLIILAFVLGYIVLLFNYKKRDNQTFMTVISMSVWSVLALHLATYAGSLQIPISLLFLAIMGRALYLSHYGKLPEWIMEDDTTCYEHPSESVESSLHQSTKPTTIFHPPPPPVNSPAPPPQPPATHKKAAGLNRSNSRVADGIHGFMNMVGIKTITKSSTDTLLEQSDSDTSDYQPETIDTTNQIPKKPPSVENLIPGNPKTPTRPPKLVKRVALKLMHDVYKSKTGHSHKRIKRSSDPYFIALFWLFAISLIVRHQFILYVIVAPLLVFIALRWIINRYEILDLMLCKLIDVIHVVRNFYEDRKYIIFPKPVRSIGIFCHGLDQQLMSMICQWTDLFMTALIIVCMAFAVVLLTTLFAVQVHHESTFLLTVGANVVNKTIAANQDWLDSYNLNEEQVRQYMDHWMEEGYHMARKRVKGAFSSFIETNDTTTTDHLEAELTVFMDKLYEEWLNLNPKALSVTSSSAPDLYSSTEDVVKTDTPSEQQQPGRLSFVWKVYSYLSISKLTNIFWQNMHTMNSVMDSIFVIVKGNASLVINIIGHVLYVIFSSSTYVLNSIVSMIIFFTTLFYLLSSSKDEYKLLEWLTQVSMGTRLGESINNAVQEVFGASLKMACFYGVYTWITHSVFGANLVFIPSALAALLGVVPFIGTYWAAIPACLELLFIQNDQMRAVSLIVAHFVPTYVVDTAIYSEIGIHPYLTALAVAGGVIYLGLEGAFVGPFVLSCLIAAVDVYNRIMTNSNNISPVDNPKKNWRRSVSECEPSIKTTS</sequence>
<keyword evidence="5 7" id="KW-0472">Membrane</keyword>
<protein>
    <recommendedName>
        <fullName evidence="10">Transmembrane protein</fullName>
    </recommendedName>
</protein>
<evidence type="ECO:0000256" key="5">
    <source>
        <dbReference type="ARBA" id="ARBA00023136"/>
    </source>
</evidence>
<organism evidence="8 9">
    <name type="scientific">Clytia hemisphaerica</name>
    <dbReference type="NCBI Taxonomy" id="252671"/>
    <lineage>
        <taxon>Eukaryota</taxon>
        <taxon>Metazoa</taxon>
        <taxon>Cnidaria</taxon>
        <taxon>Hydrozoa</taxon>
        <taxon>Hydroidolina</taxon>
        <taxon>Leptothecata</taxon>
        <taxon>Obeliida</taxon>
        <taxon>Clytiidae</taxon>
        <taxon>Clytia</taxon>
    </lineage>
</organism>
<evidence type="ECO:0000256" key="4">
    <source>
        <dbReference type="ARBA" id="ARBA00022989"/>
    </source>
</evidence>
<name>A0A7M5XGD5_9CNID</name>
<dbReference type="Proteomes" id="UP000594262">
    <property type="component" value="Unplaced"/>
</dbReference>
<dbReference type="Pfam" id="PF01594">
    <property type="entry name" value="AI-2E_transport"/>
    <property type="match status" value="1"/>
</dbReference>
<dbReference type="AlphaFoldDB" id="A0A7M5XGD5"/>
<evidence type="ECO:0000256" key="2">
    <source>
        <dbReference type="ARBA" id="ARBA00009773"/>
    </source>
</evidence>
<dbReference type="GeneID" id="136816586"/>
<proteinExistence type="inferred from homology"/>
<feature type="transmembrane region" description="Helical" evidence="7">
    <location>
        <begin position="401"/>
        <end position="417"/>
    </location>
</feature>
<dbReference type="PANTHER" id="PTHR21716">
    <property type="entry name" value="TRANSMEMBRANE PROTEIN"/>
    <property type="match status" value="1"/>
</dbReference>
<evidence type="ECO:0000313" key="8">
    <source>
        <dbReference type="EnsemblMetazoa" id="CLYHEMP021531.1"/>
    </source>
</evidence>
<feature type="transmembrane region" description="Helical" evidence="7">
    <location>
        <begin position="803"/>
        <end position="827"/>
    </location>
</feature>
<feature type="transmembrane region" description="Helical" evidence="7">
    <location>
        <begin position="687"/>
        <end position="710"/>
    </location>
</feature>
<evidence type="ECO:0000313" key="9">
    <source>
        <dbReference type="Proteomes" id="UP000594262"/>
    </source>
</evidence>
<feature type="transmembrane region" description="Helical" evidence="7">
    <location>
        <begin position="501"/>
        <end position="524"/>
    </location>
</feature>
<feature type="transmembrane region" description="Helical" evidence="7">
    <location>
        <begin position="834"/>
        <end position="853"/>
    </location>
</feature>
<comment type="subcellular location">
    <subcellularLocation>
        <location evidence="1">Membrane</location>
        <topology evidence="1">Multi-pass membrane protein</topology>
    </subcellularLocation>
</comment>
<feature type="transmembrane region" description="Helical" evidence="7">
    <location>
        <begin position="121"/>
        <end position="142"/>
    </location>
</feature>
<feature type="region of interest" description="Disordered" evidence="6">
    <location>
        <begin position="325"/>
        <end position="367"/>
    </location>
</feature>
<feature type="compositionally biased region" description="Pro residues" evidence="6">
    <location>
        <begin position="271"/>
        <end position="287"/>
    </location>
</feature>
<feature type="transmembrane region" description="Helical" evidence="7">
    <location>
        <begin position="716"/>
        <end position="735"/>
    </location>
</feature>
<feature type="transmembrane region" description="Helical" evidence="7">
    <location>
        <begin position="26"/>
        <end position="47"/>
    </location>
</feature>
<feature type="region of interest" description="Disordered" evidence="6">
    <location>
        <begin position="252"/>
        <end position="296"/>
    </location>
</feature>
<evidence type="ECO:0000256" key="6">
    <source>
        <dbReference type="SAM" id="MobiDB-lite"/>
    </source>
</evidence>
<feature type="transmembrane region" description="Helical" evidence="7">
    <location>
        <begin position="154"/>
        <end position="178"/>
    </location>
</feature>
<keyword evidence="9" id="KW-1185">Reference proteome</keyword>
<evidence type="ECO:0000256" key="3">
    <source>
        <dbReference type="ARBA" id="ARBA00022692"/>
    </source>
</evidence>
<keyword evidence="3 7" id="KW-0812">Transmembrane</keyword>
<dbReference type="GO" id="GO:0016020">
    <property type="term" value="C:membrane"/>
    <property type="evidence" value="ECO:0007669"/>
    <property type="project" value="UniProtKB-SubCell"/>
</dbReference>
<dbReference type="OrthoDB" id="5970161at2759"/>
<comment type="similarity">
    <text evidence="2">Belongs to the autoinducer-2 exporter (AI-2E) (TC 2.A.86) family.</text>
</comment>
<feature type="transmembrane region" description="Helical" evidence="7">
    <location>
        <begin position="865"/>
        <end position="893"/>
    </location>
</feature>
<dbReference type="RefSeq" id="XP_066929023.1">
    <property type="nucleotide sequence ID" value="XM_067072922.1"/>
</dbReference>
<evidence type="ECO:0000256" key="7">
    <source>
        <dbReference type="SAM" id="Phobius"/>
    </source>
</evidence>
<dbReference type="PANTHER" id="PTHR21716:SF4">
    <property type="entry name" value="TRANSMEMBRANE PROTEIN 245"/>
    <property type="match status" value="1"/>
</dbReference>
<feature type="compositionally biased region" description="Polar residues" evidence="6">
    <location>
        <begin position="255"/>
        <end position="267"/>
    </location>
</feature>
<accession>A0A7M5XGD5</accession>
<feature type="transmembrane region" description="Helical" evidence="7">
    <location>
        <begin position="776"/>
        <end position="797"/>
    </location>
</feature>